<organism evidence="2 3">
    <name type="scientific">Lepraria neglecta</name>
    <dbReference type="NCBI Taxonomy" id="209136"/>
    <lineage>
        <taxon>Eukaryota</taxon>
        <taxon>Fungi</taxon>
        <taxon>Dikarya</taxon>
        <taxon>Ascomycota</taxon>
        <taxon>Pezizomycotina</taxon>
        <taxon>Lecanoromycetes</taxon>
        <taxon>OSLEUM clade</taxon>
        <taxon>Lecanoromycetidae</taxon>
        <taxon>Lecanorales</taxon>
        <taxon>Lecanorineae</taxon>
        <taxon>Stereocaulaceae</taxon>
        <taxon>Lepraria</taxon>
    </lineage>
</organism>
<keyword evidence="3" id="KW-1185">Reference proteome</keyword>
<gene>
    <name evidence="2" type="ORF">OEA41_001847</name>
</gene>
<sequence length="251" mass="26708">MLSPYKFAALATILAVVSAQSTGLPGIWSPYDPVINIQNTGSTWICYKVEFTSGYFPTPSCESSPGFTVNPGETIVIHPGSGFNGAITAIINNVNGARHEINFAAPLDGMEGTWYDVDYQLGMSDSTLGPADGQPRNINGHQLPSVSGEQNTLAKANAAWPKTTNKAQLLVSSYYLQQGSNGELTHIYMDTNAPADVVQFFQLMASFTAYVGAGSVAGVSVAPSTVQSDMVQTADEKSWFVNTQAMVLTAY</sequence>
<feature type="signal peptide" evidence="1">
    <location>
        <begin position="1"/>
        <end position="19"/>
    </location>
</feature>
<protein>
    <submittedName>
        <fullName evidence="2">Uncharacterized protein</fullName>
    </submittedName>
</protein>
<reference evidence="2" key="1">
    <citation type="submission" date="2022-11" db="EMBL/GenBank/DDBJ databases">
        <title>Chromosomal genome sequence assembly and mating type (MAT) locus characterization of the leprose asexual lichenized fungus Lepraria neglecta (Nyl.) Erichsen.</title>
        <authorList>
            <person name="Allen J.L."/>
            <person name="Pfeffer B."/>
        </authorList>
    </citation>
    <scope>NUCLEOTIDE SEQUENCE</scope>
    <source>
        <strain evidence="2">Allen 5258</strain>
    </source>
</reference>
<feature type="chain" id="PRO_5041988862" evidence="1">
    <location>
        <begin position="20"/>
        <end position="251"/>
    </location>
</feature>
<dbReference type="EMBL" id="JASNWA010000006">
    <property type="protein sequence ID" value="KAK3174601.1"/>
    <property type="molecule type" value="Genomic_DNA"/>
</dbReference>
<dbReference type="AlphaFoldDB" id="A0AAE0DLV3"/>
<keyword evidence="1" id="KW-0732">Signal</keyword>
<evidence type="ECO:0000313" key="2">
    <source>
        <dbReference type="EMBL" id="KAK3174601.1"/>
    </source>
</evidence>
<name>A0AAE0DLV3_9LECA</name>
<evidence type="ECO:0000256" key="1">
    <source>
        <dbReference type="SAM" id="SignalP"/>
    </source>
</evidence>
<dbReference type="Proteomes" id="UP001276659">
    <property type="component" value="Unassembled WGS sequence"/>
</dbReference>
<comment type="caution">
    <text evidence="2">The sequence shown here is derived from an EMBL/GenBank/DDBJ whole genome shotgun (WGS) entry which is preliminary data.</text>
</comment>
<proteinExistence type="predicted"/>
<accession>A0AAE0DLV3</accession>
<evidence type="ECO:0000313" key="3">
    <source>
        <dbReference type="Proteomes" id="UP001276659"/>
    </source>
</evidence>